<feature type="region of interest" description="Disordered" evidence="1">
    <location>
        <begin position="923"/>
        <end position="961"/>
    </location>
</feature>
<feature type="compositionally biased region" description="Low complexity" evidence="1">
    <location>
        <begin position="413"/>
        <end position="434"/>
    </location>
</feature>
<gene>
    <name evidence="2" type="ORF">HYH03_013976</name>
</gene>
<proteinExistence type="predicted"/>
<name>A0A836BSS2_9CHLO</name>
<keyword evidence="3" id="KW-1185">Reference proteome</keyword>
<protein>
    <submittedName>
        <fullName evidence="2">Uncharacterized protein</fullName>
    </submittedName>
</protein>
<comment type="caution">
    <text evidence="2">The sequence shown here is derived from an EMBL/GenBank/DDBJ whole genome shotgun (WGS) entry which is preliminary data.</text>
</comment>
<feature type="compositionally biased region" description="Low complexity" evidence="1">
    <location>
        <begin position="830"/>
        <end position="842"/>
    </location>
</feature>
<dbReference type="EMBL" id="JAEHOE010000097">
    <property type="protein sequence ID" value="KAG2487407.1"/>
    <property type="molecule type" value="Genomic_DNA"/>
</dbReference>
<feature type="compositionally biased region" description="Polar residues" evidence="1">
    <location>
        <begin position="251"/>
        <end position="273"/>
    </location>
</feature>
<dbReference type="OrthoDB" id="553080at2759"/>
<feature type="region of interest" description="Disordered" evidence="1">
    <location>
        <begin position="135"/>
        <end position="203"/>
    </location>
</feature>
<sequence>MLRGRHPLLYQRYRRRSTTTRDATFALRGGGALALLSEPAGVGAGGSLAGRPAYLLRGRASLDALILFGSLLRAADEVGLAAVSAGGSVSGPQTGSGSGPNSAAVSGSGSAAPPAGFVLPASAALLAGQRLERIESGDLPPESGDQGHIATGTTSAAVGSGPDSAGRDSSNPPPSGPGPAPGGPHGMPPHRLSRSGGPEAGPDAAAVAGAIALANGSSGGGAGRAAVAAALGSSPRASGTSGGGGAGRSTENGFTFSRPTPQSSKQWPGSAENSRPLASEPLAQAQLPTDADARVFELFMRLVTNGSDVDILSGTQAGGDRSSANTLSQLGATAGGAGGNSLYNHLVLGTNGTGNGSNGSTGKLPYMSGRRDVNVSNMVAALAGPQSFAADAAPGHGRVPPPLHHIRGPRQPPASVAAAGGAAGVTSPTASTSPRAGPCAASAPLMLVHDAVARRRSWDTHGSAAMAAVAAAAAARLIQAAAAGSRAQNGSNSGSGGVTGGGAGSPGVGGAALCTSPRLMPFVAVGGLSRQTSLGARNASATSLVKLATGSGSMRDVLSRLQLHAASGPTGEPHQGLSEDGSWSTHTGLASLFDAHLTAALRHQGAVRTFKRAVGGNLAAATITASSLSRLNTGTESVASQITGTLARMDTSMTFTSGHLAATLLGNRATSVGLPGQPPNAAAATGAARTSAASMLAVAGSGSTAATAAATAAAAAVAPGSSSTAEAGGVSQLGSAAAGMFAPPPPPVRLFHADTSSLSTIRSDALEMLSPVHTPFATARSFGLALSRHGRNGSSNVAIAVSDNDRSSPESAVQQPHAQYRRPQYGYTASPGPGLPSGSTSGFNPTPAFARKSGSETGSGAQGPKQWRRQDAPNLPDSRNSTGSGALPTGPYGQAQPASTSAAAAAAAAQQAFLRLLAENHPRTSAAGRSGSGAAGSSSAVNSGNGSGGGAASHSDVHSEERPSLSLALGLGLGLGPAAFGPDGGLMPSLAAAVVAAGGSVDASGRLQVLPDQAALAAALTALASTDGSSGRRPQWLAAQQQQQPGVATAPLPTVHEARQASLDFSKASWDTDWGPRNAETDEFTFTAGRSTNSSHVLAAALAQEPH</sequence>
<feature type="region of interest" description="Disordered" evidence="1">
    <location>
        <begin position="1027"/>
        <end position="1047"/>
    </location>
</feature>
<reference evidence="2" key="1">
    <citation type="journal article" date="2020" name="bioRxiv">
        <title>Comparative genomics of Chlamydomonas.</title>
        <authorList>
            <person name="Craig R.J."/>
            <person name="Hasan A.R."/>
            <person name="Ness R.W."/>
            <person name="Keightley P.D."/>
        </authorList>
    </citation>
    <scope>NUCLEOTIDE SEQUENCE</scope>
    <source>
        <strain evidence="2">CCAP 11/70</strain>
    </source>
</reference>
<feature type="region of interest" description="Disordered" evidence="1">
    <location>
        <begin position="86"/>
        <end position="111"/>
    </location>
</feature>
<evidence type="ECO:0000313" key="2">
    <source>
        <dbReference type="EMBL" id="KAG2487407.1"/>
    </source>
</evidence>
<dbReference type="Proteomes" id="UP000612055">
    <property type="component" value="Unassembled WGS sequence"/>
</dbReference>
<feature type="compositionally biased region" description="Low complexity" evidence="1">
    <location>
        <begin position="935"/>
        <end position="944"/>
    </location>
</feature>
<accession>A0A836BSS2</accession>
<feature type="region of interest" description="Disordered" evidence="1">
    <location>
        <begin position="484"/>
        <end position="506"/>
    </location>
</feature>
<evidence type="ECO:0000256" key="1">
    <source>
        <dbReference type="SAM" id="MobiDB-lite"/>
    </source>
</evidence>
<feature type="compositionally biased region" description="Low complexity" evidence="1">
    <location>
        <begin position="99"/>
        <end position="111"/>
    </location>
</feature>
<feature type="region of interest" description="Disordered" evidence="1">
    <location>
        <begin position="803"/>
        <end position="898"/>
    </location>
</feature>
<organism evidence="2 3">
    <name type="scientific">Edaphochlamys debaryana</name>
    <dbReference type="NCBI Taxonomy" id="47281"/>
    <lineage>
        <taxon>Eukaryota</taxon>
        <taxon>Viridiplantae</taxon>
        <taxon>Chlorophyta</taxon>
        <taxon>core chlorophytes</taxon>
        <taxon>Chlorophyceae</taxon>
        <taxon>CS clade</taxon>
        <taxon>Chlamydomonadales</taxon>
        <taxon>Chlamydomonadales incertae sedis</taxon>
        <taxon>Edaphochlamys</taxon>
    </lineage>
</organism>
<feature type="region of interest" description="Disordered" evidence="1">
    <location>
        <begin position="233"/>
        <end position="276"/>
    </location>
</feature>
<feature type="compositionally biased region" description="Pro residues" evidence="1">
    <location>
        <begin position="171"/>
        <end position="182"/>
    </location>
</feature>
<dbReference type="AlphaFoldDB" id="A0A836BSS2"/>
<feature type="compositionally biased region" description="Gly residues" evidence="1">
    <location>
        <begin position="493"/>
        <end position="506"/>
    </location>
</feature>
<evidence type="ECO:0000313" key="3">
    <source>
        <dbReference type="Proteomes" id="UP000612055"/>
    </source>
</evidence>
<feature type="region of interest" description="Disordered" evidence="1">
    <location>
        <begin position="397"/>
        <end position="437"/>
    </location>
</feature>